<dbReference type="InParanoid" id="L0PES2"/>
<dbReference type="PANTHER" id="PTHR46904:SF1">
    <property type="entry name" value="CENTROMERE PROTEIN T"/>
    <property type="match status" value="1"/>
</dbReference>
<evidence type="ECO:0000256" key="3">
    <source>
        <dbReference type="ARBA" id="ARBA00010137"/>
    </source>
</evidence>
<dbReference type="EMBL" id="CAKM01000270">
    <property type="protein sequence ID" value="CCJ30863.1"/>
    <property type="molecule type" value="Genomic_DNA"/>
</dbReference>
<dbReference type="CDD" id="cd22920">
    <property type="entry name" value="HFD_CENP-T"/>
    <property type="match status" value="1"/>
</dbReference>
<organism evidence="9">
    <name type="scientific">Pneumocystis jirovecii</name>
    <name type="common">Human pneumocystis pneumonia agent</name>
    <dbReference type="NCBI Taxonomy" id="42068"/>
    <lineage>
        <taxon>Eukaryota</taxon>
        <taxon>Fungi</taxon>
        <taxon>Dikarya</taxon>
        <taxon>Ascomycota</taxon>
        <taxon>Taphrinomycotina</taxon>
        <taxon>Pneumocystomycetes</taxon>
        <taxon>Pneumocystaceae</taxon>
        <taxon>Pneumocystis</taxon>
    </lineage>
</organism>
<dbReference type="GO" id="GO:0051382">
    <property type="term" value="P:kinetochore assembly"/>
    <property type="evidence" value="ECO:0007669"/>
    <property type="project" value="InterPro"/>
</dbReference>
<reference evidence="8 9" key="1">
    <citation type="journal article" date="2012" name="MBio">
        <title>De novo assembly of the Pneumocystis jirovecii genome from a single bronchoalveolar lavage fluid specimen from a patient.</title>
        <authorList>
            <person name="Cisse O.H."/>
            <person name="Pagni M."/>
            <person name="Hauser P.M."/>
        </authorList>
    </citation>
    <scope>NUCLEOTIDE SEQUENCE [LARGE SCALE GENOMIC DNA]</scope>
    <source>
        <strain evidence="8 9">SE8</strain>
    </source>
</reference>
<sequence length="318" mass="36239">MFCLYFQLRQLSSVLASQATRPSPLIARKTPVSTRRTLSQNERNILKAGLTPKSITKNPPTPHTARALQKAATPRQSARKVLKRKKSYDTPQDILRKLSRALPLYSEETKTNTYSLQNELENTYEINGLDEEIEDIEPPNINIPEPEISSDDISQPHLSIPLDQEYTVQSIEIGRRTEMKKLNDRLSLEKDSDHIIIYHEQGLGDTSFNEFALQNDMLESENLFKDDLTLSRYGIPLPSLPSAFVKQLVANFTTSKISKDALKEIILASDQFFEQVSEDLEAFAAHAGRKTIEDSDVIQLMRRQRQINSKTTLYSLFQ</sequence>
<keyword evidence="4" id="KW-0158">Chromosome</keyword>
<evidence type="ECO:0000256" key="4">
    <source>
        <dbReference type="ARBA" id="ARBA00022454"/>
    </source>
</evidence>
<feature type="domain" description="CENP-T/Histone H4 histone fold" evidence="7">
    <location>
        <begin position="233"/>
        <end position="317"/>
    </location>
</feature>
<dbReference type="Proteomes" id="UP000010422">
    <property type="component" value="Unassembled WGS sequence"/>
</dbReference>
<evidence type="ECO:0000256" key="5">
    <source>
        <dbReference type="ARBA" id="ARBA00023242"/>
    </source>
</evidence>
<comment type="caution">
    <text evidence="8">The sequence shown here is derived from an EMBL/GenBank/DDBJ whole genome shotgun (WGS) entry which is preliminary data.</text>
</comment>
<dbReference type="GO" id="GO:0003677">
    <property type="term" value="F:DNA binding"/>
    <property type="evidence" value="ECO:0007669"/>
    <property type="project" value="InterPro"/>
</dbReference>
<dbReference type="STRING" id="1209962.L0PES2"/>
<keyword evidence="5" id="KW-0539">Nucleus</keyword>
<evidence type="ECO:0000256" key="6">
    <source>
        <dbReference type="SAM" id="MobiDB-lite"/>
    </source>
</evidence>
<dbReference type="Gene3D" id="1.10.20.10">
    <property type="entry name" value="Histone, subunit A"/>
    <property type="match status" value="1"/>
</dbReference>
<dbReference type="Pfam" id="PF15511">
    <property type="entry name" value="CENP-T_C"/>
    <property type="match status" value="1"/>
</dbReference>
<dbReference type="GO" id="GO:0007059">
    <property type="term" value="P:chromosome segregation"/>
    <property type="evidence" value="ECO:0007669"/>
    <property type="project" value="TreeGrafter"/>
</dbReference>
<dbReference type="InterPro" id="IPR028255">
    <property type="entry name" value="CENP-T"/>
</dbReference>
<comment type="similarity">
    <text evidence="3">Belongs to the CENP-T/CNN1 family.</text>
</comment>
<dbReference type="InterPro" id="IPR035425">
    <property type="entry name" value="CENP-T/H4_C"/>
</dbReference>
<evidence type="ECO:0000256" key="1">
    <source>
        <dbReference type="ARBA" id="ARBA00004123"/>
    </source>
</evidence>
<evidence type="ECO:0000313" key="9">
    <source>
        <dbReference type="Proteomes" id="UP000010422"/>
    </source>
</evidence>
<dbReference type="AlphaFoldDB" id="L0PES2"/>
<dbReference type="SUPFAM" id="SSF47113">
    <property type="entry name" value="Histone-fold"/>
    <property type="match status" value="1"/>
</dbReference>
<dbReference type="GO" id="GO:0005634">
    <property type="term" value="C:nucleus"/>
    <property type="evidence" value="ECO:0007669"/>
    <property type="project" value="UniProtKB-SubCell"/>
</dbReference>
<dbReference type="GO" id="GO:0046982">
    <property type="term" value="F:protein heterodimerization activity"/>
    <property type="evidence" value="ECO:0007669"/>
    <property type="project" value="InterPro"/>
</dbReference>
<evidence type="ECO:0000313" key="8">
    <source>
        <dbReference type="EMBL" id="CCJ30863.1"/>
    </source>
</evidence>
<dbReference type="GO" id="GO:0000776">
    <property type="term" value="C:kinetochore"/>
    <property type="evidence" value="ECO:0007669"/>
    <property type="project" value="InterPro"/>
</dbReference>
<feature type="compositionally biased region" description="Basic residues" evidence="6">
    <location>
        <begin position="77"/>
        <end position="86"/>
    </location>
</feature>
<accession>L0PES2</accession>
<evidence type="ECO:0000256" key="2">
    <source>
        <dbReference type="ARBA" id="ARBA00004286"/>
    </source>
</evidence>
<proteinExistence type="inferred from homology"/>
<dbReference type="VEuPathDB" id="FungiDB:PNEJI1_000314"/>
<dbReference type="InterPro" id="IPR009072">
    <property type="entry name" value="Histone-fold"/>
</dbReference>
<comment type="subcellular location">
    <subcellularLocation>
        <location evidence="2">Chromosome</location>
    </subcellularLocation>
    <subcellularLocation>
        <location evidence="1">Nucleus</location>
    </subcellularLocation>
</comment>
<protein>
    <recommendedName>
        <fullName evidence="7">CENP-T/Histone H4 histone fold domain-containing protein</fullName>
    </recommendedName>
</protein>
<dbReference type="PANTHER" id="PTHR46904">
    <property type="entry name" value="CENTROMERE PROTEIN T"/>
    <property type="match status" value="1"/>
</dbReference>
<dbReference type="GO" id="GO:0000278">
    <property type="term" value="P:mitotic cell cycle"/>
    <property type="evidence" value="ECO:0007669"/>
    <property type="project" value="TreeGrafter"/>
</dbReference>
<evidence type="ECO:0000259" key="7">
    <source>
        <dbReference type="Pfam" id="PF15511"/>
    </source>
</evidence>
<feature type="non-terminal residue" evidence="8">
    <location>
        <position position="318"/>
    </location>
</feature>
<feature type="region of interest" description="Disordered" evidence="6">
    <location>
        <begin position="43"/>
        <end position="86"/>
    </location>
</feature>
<gene>
    <name evidence="8" type="ORF">PNEJI1_000314</name>
</gene>
<name>L0PES2_PNEJI</name>